<dbReference type="CDD" id="cd22157">
    <property type="entry name" value="F-box_AtFBW1-like"/>
    <property type="match status" value="1"/>
</dbReference>
<dbReference type="AlphaFoldDB" id="A0A6D2KG81"/>
<dbReference type="Proteomes" id="UP000467841">
    <property type="component" value="Unassembled WGS sequence"/>
</dbReference>
<dbReference type="PANTHER" id="PTHR31672">
    <property type="entry name" value="BNACNNG10540D PROTEIN"/>
    <property type="match status" value="1"/>
</dbReference>
<keyword evidence="3" id="KW-1185">Reference proteome</keyword>
<proteinExistence type="predicted"/>
<protein>
    <recommendedName>
        <fullName evidence="1">F-box domain-containing protein</fullName>
    </recommendedName>
</protein>
<sequence>MNKNMCESGEGNHNPLTIPMEMEMEMEISKLQTILEVMLVEILARLPSRSIAKFKSVCKTWKSLIESPYFRRLFVSVHGNSPSSWSLTIRNNDHPPIREVIGFHGREPPKSLASYILDFQQNLNLPTSDFTYLASSNGLIWIQINVPSTKNRPCYHKSFVGNPVLRQWVEIPPPPEPCQATGLVTRVEDDGVVSSFKLVKTRQRIDTKPNVWRVYVYSSETRNWTLKLILSPHPFDDDADFKSPLNLDGVLYLRKRRWGTGERGALIGHDFYGPDADVQCRVIPFPFPHNKEARRCLTTSRRHVMYMDILHRRLNVWRLNNNNSASEGQVWHLLREEINMASVGFDGICYPVAMNPFDAGIVYLWSLKHNSMVFGNLRTHKITLQKEPEYSSSEGCYSIINTSNFIIDIRPHMEGRILWVANLSHFVLPQWMDSLTSLRRDLIACLLHKFVLRL</sequence>
<dbReference type="Pfam" id="PF00646">
    <property type="entry name" value="F-box"/>
    <property type="match status" value="1"/>
</dbReference>
<dbReference type="EMBL" id="CACVBM020001385">
    <property type="protein sequence ID" value="CAA7048343.1"/>
    <property type="molecule type" value="Genomic_DNA"/>
</dbReference>
<dbReference type="PROSITE" id="PS50181">
    <property type="entry name" value="FBOX"/>
    <property type="match status" value="1"/>
</dbReference>
<evidence type="ECO:0000313" key="3">
    <source>
        <dbReference type="Proteomes" id="UP000467841"/>
    </source>
</evidence>
<dbReference type="SUPFAM" id="SSF81383">
    <property type="entry name" value="F-box domain"/>
    <property type="match status" value="1"/>
</dbReference>
<feature type="domain" description="F-box" evidence="1">
    <location>
        <begin position="28"/>
        <end position="73"/>
    </location>
</feature>
<dbReference type="Gene3D" id="1.20.1280.50">
    <property type="match status" value="1"/>
</dbReference>
<dbReference type="InterPro" id="IPR036047">
    <property type="entry name" value="F-box-like_dom_sf"/>
</dbReference>
<dbReference type="OrthoDB" id="1029819at2759"/>
<dbReference type="SMART" id="SM00256">
    <property type="entry name" value="FBOX"/>
    <property type="match status" value="1"/>
</dbReference>
<dbReference type="InterPro" id="IPR050796">
    <property type="entry name" value="SCF_F-box_component"/>
</dbReference>
<accession>A0A6D2KG81</accession>
<comment type="caution">
    <text evidence="2">The sequence shown here is derived from an EMBL/GenBank/DDBJ whole genome shotgun (WGS) entry which is preliminary data.</text>
</comment>
<name>A0A6D2KG81_9BRAS</name>
<gene>
    <name evidence="2" type="ORF">MERR_LOCUS35578</name>
</gene>
<dbReference type="InterPro" id="IPR001810">
    <property type="entry name" value="F-box_dom"/>
</dbReference>
<dbReference type="Pfam" id="PF24750">
    <property type="entry name" value="b-prop_At3g26010-like"/>
    <property type="match status" value="1"/>
</dbReference>
<evidence type="ECO:0000313" key="2">
    <source>
        <dbReference type="EMBL" id="CAA7048343.1"/>
    </source>
</evidence>
<dbReference type="PANTHER" id="PTHR31672:SF9">
    <property type="entry name" value="F-BOX DOMAIN-CONTAINING PROTEIN"/>
    <property type="match status" value="1"/>
</dbReference>
<evidence type="ECO:0000259" key="1">
    <source>
        <dbReference type="PROSITE" id="PS50181"/>
    </source>
</evidence>
<organism evidence="2 3">
    <name type="scientific">Microthlaspi erraticum</name>
    <dbReference type="NCBI Taxonomy" id="1685480"/>
    <lineage>
        <taxon>Eukaryota</taxon>
        <taxon>Viridiplantae</taxon>
        <taxon>Streptophyta</taxon>
        <taxon>Embryophyta</taxon>
        <taxon>Tracheophyta</taxon>
        <taxon>Spermatophyta</taxon>
        <taxon>Magnoliopsida</taxon>
        <taxon>eudicotyledons</taxon>
        <taxon>Gunneridae</taxon>
        <taxon>Pentapetalae</taxon>
        <taxon>rosids</taxon>
        <taxon>malvids</taxon>
        <taxon>Brassicales</taxon>
        <taxon>Brassicaceae</taxon>
        <taxon>Coluteocarpeae</taxon>
        <taxon>Microthlaspi</taxon>
    </lineage>
</organism>
<reference evidence="2" key="1">
    <citation type="submission" date="2020-01" db="EMBL/GenBank/DDBJ databases">
        <authorList>
            <person name="Mishra B."/>
        </authorList>
    </citation>
    <scope>NUCLEOTIDE SEQUENCE [LARGE SCALE GENOMIC DNA]</scope>
</reference>
<dbReference type="InterPro" id="IPR056592">
    <property type="entry name" value="Beta-prop_At3g26010-like"/>
</dbReference>